<dbReference type="AlphaFoldDB" id="A0A4Z1I2C6"/>
<dbReference type="Proteomes" id="UP000297527">
    <property type="component" value="Unassembled WGS sequence"/>
</dbReference>
<evidence type="ECO:0000313" key="1">
    <source>
        <dbReference type="EMBL" id="TGO55455.1"/>
    </source>
</evidence>
<dbReference type="EMBL" id="PQXN01000092">
    <property type="protein sequence ID" value="TGO55455.1"/>
    <property type="molecule type" value="Genomic_DNA"/>
</dbReference>
<sequence length="92" mass="10363">MELEGLAQYLLLSVYLNQLDLVDSAVSRGDNEYAVEISAIPNLVTKRIYVDFGIGIVGIRSYSTLPIAWTAVRYSEIFQLDFIWSIKSVQDS</sequence>
<reference evidence="1 2" key="1">
    <citation type="submission" date="2017-12" db="EMBL/GenBank/DDBJ databases">
        <title>Comparative genomics of Botrytis spp.</title>
        <authorList>
            <person name="Valero-Jimenez C.A."/>
            <person name="Tapia P."/>
            <person name="Veloso J."/>
            <person name="Silva-Moreno E."/>
            <person name="Staats M."/>
            <person name="Valdes J.H."/>
            <person name="Van Kan J.A.L."/>
        </authorList>
    </citation>
    <scope>NUCLEOTIDE SEQUENCE [LARGE SCALE GENOMIC DNA]</scope>
    <source>
        <strain evidence="1 2">MUCL11595</strain>
    </source>
</reference>
<organism evidence="1 2">
    <name type="scientific">Botryotinia convoluta</name>
    <dbReference type="NCBI Taxonomy" id="54673"/>
    <lineage>
        <taxon>Eukaryota</taxon>
        <taxon>Fungi</taxon>
        <taxon>Dikarya</taxon>
        <taxon>Ascomycota</taxon>
        <taxon>Pezizomycotina</taxon>
        <taxon>Leotiomycetes</taxon>
        <taxon>Helotiales</taxon>
        <taxon>Sclerotiniaceae</taxon>
        <taxon>Botryotinia</taxon>
    </lineage>
</organism>
<protein>
    <submittedName>
        <fullName evidence="1">Uncharacterized protein</fullName>
    </submittedName>
</protein>
<gene>
    <name evidence="1" type="ORF">BCON_0092g00390</name>
</gene>
<keyword evidence="2" id="KW-1185">Reference proteome</keyword>
<evidence type="ECO:0000313" key="2">
    <source>
        <dbReference type="Proteomes" id="UP000297527"/>
    </source>
</evidence>
<comment type="caution">
    <text evidence="1">The sequence shown here is derived from an EMBL/GenBank/DDBJ whole genome shotgun (WGS) entry which is preliminary data.</text>
</comment>
<accession>A0A4Z1I2C6</accession>
<proteinExistence type="predicted"/>
<name>A0A4Z1I2C6_9HELO</name>